<evidence type="ECO:0000256" key="2">
    <source>
        <dbReference type="ARBA" id="ARBA00022670"/>
    </source>
</evidence>
<feature type="signal peptide" evidence="6">
    <location>
        <begin position="1"/>
        <end position="20"/>
    </location>
</feature>
<organism evidence="7 8">
    <name type="scientific">Tetrahymena thermophila (strain SB210)</name>
    <dbReference type="NCBI Taxonomy" id="312017"/>
    <lineage>
        <taxon>Eukaryota</taxon>
        <taxon>Sar</taxon>
        <taxon>Alveolata</taxon>
        <taxon>Ciliophora</taxon>
        <taxon>Intramacronucleata</taxon>
        <taxon>Oligohymenophorea</taxon>
        <taxon>Hymenostomatida</taxon>
        <taxon>Tetrahymenina</taxon>
        <taxon>Tetrahymenidae</taxon>
        <taxon>Tetrahymena</taxon>
    </lineage>
</organism>
<dbReference type="KEGG" id="tet:TTHERM_00028690"/>
<dbReference type="OMA" id="ETRWFTL"/>
<dbReference type="GO" id="GO:0006508">
    <property type="term" value="P:proteolysis"/>
    <property type="evidence" value="ECO:0007669"/>
    <property type="project" value="UniProtKB-KW"/>
</dbReference>
<dbReference type="GO" id="GO:0004180">
    <property type="term" value="F:carboxypeptidase activity"/>
    <property type="evidence" value="ECO:0007669"/>
    <property type="project" value="UniProtKB-KW"/>
</dbReference>
<keyword evidence="8" id="KW-1185">Reference proteome</keyword>
<dbReference type="InParanoid" id="Q22N05"/>
<feature type="chain" id="PRO_5004201127" evidence="6">
    <location>
        <begin position="21"/>
        <end position="480"/>
    </location>
</feature>
<dbReference type="PANTHER" id="PTHR11010">
    <property type="entry name" value="PROTEASE S28 PRO-X CARBOXYPEPTIDASE-RELATED"/>
    <property type="match status" value="1"/>
</dbReference>
<dbReference type="SUPFAM" id="SSF53474">
    <property type="entry name" value="alpha/beta-Hydrolases"/>
    <property type="match status" value="1"/>
</dbReference>
<dbReference type="ESTHER" id="tetts-q22n05">
    <property type="family name" value="Prolylcarboxypeptidase"/>
</dbReference>
<dbReference type="GO" id="GO:0008239">
    <property type="term" value="F:dipeptidyl-peptidase activity"/>
    <property type="evidence" value="ECO:0007669"/>
    <property type="project" value="TreeGrafter"/>
</dbReference>
<protein>
    <submittedName>
        <fullName evidence="7">Serine carboxypeptidase S28 family protein</fullName>
    </submittedName>
</protein>
<dbReference type="PANTHER" id="PTHR11010:SF11">
    <property type="entry name" value="THYMUS-SPECIFIC SERINE PROTEASE"/>
    <property type="match status" value="1"/>
</dbReference>
<dbReference type="AlphaFoldDB" id="Q22N05"/>
<dbReference type="Pfam" id="PF05577">
    <property type="entry name" value="Peptidase_S28"/>
    <property type="match status" value="1"/>
</dbReference>
<dbReference type="InterPro" id="IPR042269">
    <property type="entry name" value="Ser_carbopepase_S28_SKS"/>
</dbReference>
<dbReference type="InterPro" id="IPR008758">
    <property type="entry name" value="Peptidase_S28"/>
</dbReference>
<evidence type="ECO:0000256" key="3">
    <source>
        <dbReference type="ARBA" id="ARBA00022729"/>
    </source>
</evidence>
<keyword evidence="4" id="KW-0378">Hydrolase</keyword>
<evidence type="ECO:0000313" key="7">
    <source>
        <dbReference type="EMBL" id="EAR86564.1"/>
    </source>
</evidence>
<keyword evidence="7" id="KW-0121">Carboxypeptidase</keyword>
<keyword evidence="5" id="KW-0325">Glycoprotein</keyword>
<dbReference type="GO" id="GO:0070008">
    <property type="term" value="F:serine-type exopeptidase activity"/>
    <property type="evidence" value="ECO:0007669"/>
    <property type="project" value="InterPro"/>
</dbReference>
<evidence type="ECO:0000256" key="5">
    <source>
        <dbReference type="ARBA" id="ARBA00023180"/>
    </source>
</evidence>
<dbReference type="RefSeq" id="XP_976865.1">
    <property type="nucleotide sequence ID" value="XM_971772.2"/>
</dbReference>
<reference evidence="8" key="1">
    <citation type="journal article" date="2006" name="PLoS Biol.">
        <title>Macronuclear genome sequence of the ciliate Tetrahymena thermophila, a model eukaryote.</title>
        <authorList>
            <person name="Eisen J.A."/>
            <person name="Coyne R.S."/>
            <person name="Wu M."/>
            <person name="Wu D."/>
            <person name="Thiagarajan M."/>
            <person name="Wortman J.R."/>
            <person name="Badger J.H."/>
            <person name="Ren Q."/>
            <person name="Amedeo P."/>
            <person name="Jones K.M."/>
            <person name="Tallon L.J."/>
            <person name="Delcher A.L."/>
            <person name="Salzberg S.L."/>
            <person name="Silva J.C."/>
            <person name="Haas B.J."/>
            <person name="Majoros W.H."/>
            <person name="Farzad M."/>
            <person name="Carlton J.M."/>
            <person name="Smith R.K. Jr."/>
            <person name="Garg J."/>
            <person name="Pearlman R.E."/>
            <person name="Karrer K.M."/>
            <person name="Sun L."/>
            <person name="Manning G."/>
            <person name="Elde N.C."/>
            <person name="Turkewitz A.P."/>
            <person name="Asai D.J."/>
            <person name="Wilkes D.E."/>
            <person name="Wang Y."/>
            <person name="Cai H."/>
            <person name="Collins K."/>
            <person name="Stewart B.A."/>
            <person name="Lee S.R."/>
            <person name="Wilamowska K."/>
            <person name="Weinberg Z."/>
            <person name="Ruzzo W.L."/>
            <person name="Wloga D."/>
            <person name="Gaertig J."/>
            <person name="Frankel J."/>
            <person name="Tsao C.-C."/>
            <person name="Gorovsky M.A."/>
            <person name="Keeling P.J."/>
            <person name="Waller R.F."/>
            <person name="Patron N.J."/>
            <person name="Cherry J.M."/>
            <person name="Stover N.A."/>
            <person name="Krieger C.J."/>
            <person name="del Toro C."/>
            <person name="Ryder H.F."/>
            <person name="Williamson S.C."/>
            <person name="Barbeau R.A."/>
            <person name="Hamilton E.P."/>
            <person name="Orias E."/>
        </authorList>
    </citation>
    <scope>NUCLEOTIDE SEQUENCE [LARGE SCALE GENOMIC DNA]</scope>
    <source>
        <strain evidence="8">SB210</strain>
    </source>
</reference>
<evidence type="ECO:0000256" key="6">
    <source>
        <dbReference type="SAM" id="SignalP"/>
    </source>
</evidence>
<gene>
    <name evidence="7" type="ORF">TTHERM_00028690</name>
</gene>
<dbReference type="OrthoDB" id="406761at2759"/>
<evidence type="ECO:0000256" key="1">
    <source>
        <dbReference type="ARBA" id="ARBA00011079"/>
    </source>
</evidence>
<dbReference type="GeneID" id="7833549"/>
<dbReference type="Gene3D" id="3.40.50.1820">
    <property type="entry name" value="alpha/beta hydrolase"/>
    <property type="match status" value="1"/>
</dbReference>
<comment type="similarity">
    <text evidence="1">Belongs to the peptidase S28 family.</text>
</comment>
<accession>Q22N05</accession>
<name>Q22N05_TETTS</name>
<dbReference type="EMBL" id="GG662720">
    <property type="protein sequence ID" value="EAR86564.1"/>
    <property type="molecule type" value="Genomic_DNA"/>
</dbReference>
<dbReference type="HOGENOM" id="CLU_020959_4_1_1"/>
<dbReference type="eggNOG" id="KOG2182">
    <property type="taxonomic scope" value="Eukaryota"/>
</dbReference>
<keyword evidence="2" id="KW-0645">Protease</keyword>
<dbReference type="InterPro" id="IPR029058">
    <property type="entry name" value="AB_hydrolase_fold"/>
</dbReference>
<dbReference type="Proteomes" id="UP000009168">
    <property type="component" value="Unassembled WGS sequence"/>
</dbReference>
<keyword evidence="3 6" id="KW-0732">Signal</keyword>
<dbReference type="Gene3D" id="1.20.120.980">
    <property type="entry name" value="Serine carboxypeptidase S28, SKS domain"/>
    <property type="match status" value="1"/>
</dbReference>
<evidence type="ECO:0000313" key="8">
    <source>
        <dbReference type="Proteomes" id="UP000009168"/>
    </source>
</evidence>
<evidence type="ECO:0000256" key="4">
    <source>
        <dbReference type="ARBA" id="ARBA00022801"/>
    </source>
</evidence>
<proteinExistence type="inferred from homology"/>
<sequence>MKTALFLSLSLILLSQSVNCQQPVEVFKTFIDGKNITQSIYYYTQVLDHFNPNDQRTWQQRYAIYSDEYNPVNGTVFVYIGGEGKQKGLSPGLGWMVELAKKFSALFLIVEHRFYGASQPFGKDENSYSNQNLAYLSVEQALEDLAQIIANFKTLRLHGLSENVPFITIGGSYPGAVSAWFRSKYPHLVVGALASSAVILPVEDFQQYDYQIYLSTLRSGQWCPQNIQAFNKQLESILVNGGEQAEKIIQQFNATNLRQDEFLSFFGDLYSGLVQYGRRSLLCNFFAQNTTFYDQLNSIYQYAIVQGNQPIEAYDTYTLTNTTYDEDAAGRQWVWQTCTEFGWFQTANQVQPMRSKQVDLNFYRYICNVAFDGEHDDPDITANVNRFGGLKIGATNIVFTNGIEDEWQWASLRQSTPQLTSIFNNCDNCAHCQEFRTPKPTDPPGLQSTRKQVEAIFAQWIHQFYLERQSFGKRMLRGVN</sequence>